<evidence type="ECO:0000313" key="4">
    <source>
        <dbReference type="Proteomes" id="UP001221411"/>
    </source>
</evidence>
<dbReference type="PROSITE" id="PS51257">
    <property type="entry name" value="PROKAR_LIPOPROTEIN"/>
    <property type="match status" value="1"/>
</dbReference>
<feature type="signal peptide" evidence="2">
    <location>
        <begin position="1"/>
        <end position="18"/>
    </location>
</feature>
<reference evidence="3 4" key="1">
    <citation type="submission" date="2022-11" db="EMBL/GenBank/DDBJ databases">
        <title>Minimal conservation of predation-associated metabolite biosynthetic gene clusters underscores biosynthetic potential of Myxococcota including descriptions for ten novel species: Archangium lansinium sp. nov., Myxococcus landrumus sp. nov., Nannocystis bai.</title>
        <authorList>
            <person name="Ahearne A."/>
            <person name="Stevens C."/>
            <person name="Dowd S."/>
        </authorList>
    </citation>
    <scope>NUCLEOTIDE SEQUENCE [LARGE SCALE GENOMIC DNA]</scope>
    <source>
        <strain evidence="3 4">RJM3</strain>
    </source>
</reference>
<comment type="caution">
    <text evidence="3">The sequence shown here is derived from an EMBL/GenBank/DDBJ whole genome shotgun (WGS) entry which is preliminary data.</text>
</comment>
<organism evidence="3 4">
    <name type="scientific">Polyangium mundeleinium</name>
    <dbReference type="NCBI Taxonomy" id="2995306"/>
    <lineage>
        <taxon>Bacteria</taxon>
        <taxon>Pseudomonadati</taxon>
        <taxon>Myxococcota</taxon>
        <taxon>Polyangia</taxon>
        <taxon>Polyangiales</taxon>
        <taxon>Polyangiaceae</taxon>
        <taxon>Polyangium</taxon>
    </lineage>
</organism>
<accession>A0ABT5F3T9</accession>
<feature type="compositionally biased region" description="Gly residues" evidence="1">
    <location>
        <begin position="32"/>
        <end position="65"/>
    </location>
</feature>
<dbReference type="EMBL" id="JAQNDO010000001">
    <property type="protein sequence ID" value="MDC0748284.1"/>
    <property type="molecule type" value="Genomic_DNA"/>
</dbReference>
<keyword evidence="4" id="KW-1185">Reference proteome</keyword>
<gene>
    <name evidence="3" type="ORF">POL67_43560</name>
</gene>
<protein>
    <recommendedName>
        <fullName evidence="5">PE-PGRS family protein</fullName>
    </recommendedName>
</protein>
<evidence type="ECO:0000313" key="3">
    <source>
        <dbReference type="EMBL" id="MDC0748284.1"/>
    </source>
</evidence>
<evidence type="ECO:0008006" key="5">
    <source>
        <dbReference type="Google" id="ProtNLM"/>
    </source>
</evidence>
<name>A0ABT5F3T9_9BACT</name>
<sequence>MKMRFFAMLGAVACMALAAGCVVVDNTGSGGSGGDGGSGPGVGGGGGNGGNGGQGGQGGQGGSGGSACTESCGEAASDPELTFCDTPDGKAADELYSAAYACTCESGNICEALCKDSLCTGGAPNADCLACMNDPAKCGPAVSACSNDV</sequence>
<feature type="region of interest" description="Disordered" evidence="1">
    <location>
        <begin position="32"/>
        <end position="74"/>
    </location>
</feature>
<feature type="chain" id="PRO_5045447585" description="PE-PGRS family protein" evidence="2">
    <location>
        <begin position="19"/>
        <end position="149"/>
    </location>
</feature>
<dbReference type="Proteomes" id="UP001221411">
    <property type="component" value="Unassembled WGS sequence"/>
</dbReference>
<keyword evidence="2" id="KW-0732">Signal</keyword>
<evidence type="ECO:0000256" key="2">
    <source>
        <dbReference type="SAM" id="SignalP"/>
    </source>
</evidence>
<proteinExistence type="predicted"/>
<dbReference type="RefSeq" id="WP_271927152.1">
    <property type="nucleotide sequence ID" value="NZ_JAQNDO010000001.1"/>
</dbReference>
<evidence type="ECO:0000256" key="1">
    <source>
        <dbReference type="SAM" id="MobiDB-lite"/>
    </source>
</evidence>